<sequence>MGEQDAGEDQVSNSPAASSGYPSEHVTMTPSHTGTPRLEKRGKITDNMCNSMSAELEGWSIPLTNDIHDWENLKLKLFPETQGPEKPHPTDPPSASQEVIFDCHLPIMETNVASEIIGNRQEESANFCNRKDEPPSLSHSLNLTEMAEILDDDSSDPDEVASALDSALVTVNGYRVKPELAPLLRAVFLKHNDISFKSYIICSAFCFV</sequence>
<dbReference type="PANTHER" id="PTHR35358:SF10">
    <property type="entry name" value="PLANT PHOSPHOLIPASE-LIKE PROTEIN"/>
    <property type="match status" value="1"/>
</dbReference>
<proteinExistence type="predicted"/>
<dbReference type="OrthoDB" id="1096033at2759"/>
<dbReference type="Proteomes" id="UP000325577">
    <property type="component" value="Linkage Group LG2"/>
</dbReference>
<protein>
    <submittedName>
        <fullName evidence="2">Uncharacterized protein</fullName>
    </submittedName>
</protein>
<reference evidence="2 3" key="1">
    <citation type="submission" date="2019-09" db="EMBL/GenBank/DDBJ databases">
        <title>A chromosome-level genome assembly of the Chinese tupelo Nyssa sinensis.</title>
        <authorList>
            <person name="Yang X."/>
            <person name="Kang M."/>
            <person name="Yang Y."/>
            <person name="Xiong H."/>
            <person name="Wang M."/>
            <person name="Zhang Z."/>
            <person name="Wang Z."/>
            <person name="Wu H."/>
            <person name="Ma T."/>
            <person name="Liu J."/>
            <person name="Xi Z."/>
        </authorList>
    </citation>
    <scope>NUCLEOTIDE SEQUENCE [LARGE SCALE GENOMIC DNA]</scope>
    <source>
        <strain evidence="2">J267</strain>
        <tissue evidence="2">Leaf</tissue>
    </source>
</reference>
<dbReference type="AlphaFoldDB" id="A0A5J5AQ66"/>
<evidence type="ECO:0000313" key="2">
    <source>
        <dbReference type="EMBL" id="KAA8531926.1"/>
    </source>
</evidence>
<keyword evidence="3" id="KW-1185">Reference proteome</keyword>
<evidence type="ECO:0000313" key="3">
    <source>
        <dbReference type="Proteomes" id="UP000325577"/>
    </source>
</evidence>
<name>A0A5J5AQ66_9ASTE</name>
<organism evidence="2 3">
    <name type="scientific">Nyssa sinensis</name>
    <dbReference type="NCBI Taxonomy" id="561372"/>
    <lineage>
        <taxon>Eukaryota</taxon>
        <taxon>Viridiplantae</taxon>
        <taxon>Streptophyta</taxon>
        <taxon>Embryophyta</taxon>
        <taxon>Tracheophyta</taxon>
        <taxon>Spermatophyta</taxon>
        <taxon>Magnoliopsida</taxon>
        <taxon>eudicotyledons</taxon>
        <taxon>Gunneridae</taxon>
        <taxon>Pentapetalae</taxon>
        <taxon>asterids</taxon>
        <taxon>Cornales</taxon>
        <taxon>Nyssaceae</taxon>
        <taxon>Nyssa</taxon>
    </lineage>
</organism>
<feature type="compositionally biased region" description="Polar residues" evidence="1">
    <location>
        <begin position="10"/>
        <end position="34"/>
    </location>
</feature>
<dbReference type="PANTHER" id="PTHR35358">
    <property type="entry name" value="OS06G0711100 PROTEIN"/>
    <property type="match status" value="1"/>
</dbReference>
<dbReference type="EMBL" id="CM018043">
    <property type="protein sequence ID" value="KAA8531926.1"/>
    <property type="molecule type" value="Genomic_DNA"/>
</dbReference>
<gene>
    <name evidence="2" type="ORF">F0562_006357</name>
</gene>
<feature type="region of interest" description="Disordered" evidence="1">
    <location>
        <begin position="1"/>
        <end position="43"/>
    </location>
</feature>
<evidence type="ECO:0000256" key="1">
    <source>
        <dbReference type="SAM" id="MobiDB-lite"/>
    </source>
</evidence>
<accession>A0A5J5AQ66</accession>